<organism evidence="5 6">
    <name type="scientific">Nocardioides panacisoli</name>
    <dbReference type="NCBI Taxonomy" id="627624"/>
    <lineage>
        <taxon>Bacteria</taxon>
        <taxon>Bacillati</taxon>
        <taxon>Actinomycetota</taxon>
        <taxon>Actinomycetes</taxon>
        <taxon>Propionibacteriales</taxon>
        <taxon>Nocardioidaceae</taxon>
        <taxon>Nocardioides</taxon>
    </lineage>
</organism>
<sequence>MSEPTREQAMRQLEQEFGVLLRRIRRAIGERGRAVHPELQASAYLMLGYVREHGPLRASVMCSVFDLDKGAVSRQVQHLLDLGLVTRAPDPTDGRATLISVTDEAVRRMGAVEVERREGLSEKLGEWSAADIMDLVGSLARYNQTLDSST</sequence>
<dbReference type="EMBL" id="BAABAH010000004">
    <property type="protein sequence ID" value="GAA3813835.1"/>
    <property type="molecule type" value="Genomic_DNA"/>
</dbReference>
<evidence type="ECO:0000313" key="5">
    <source>
        <dbReference type="EMBL" id="GAA3813835.1"/>
    </source>
</evidence>
<reference evidence="6" key="1">
    <citation type="journal article" date="2019" name="Int. J. Syst. Evol. Microbiol.">
        <title>The Global Catalogue of Microorganisms (GCM) 10K type strain sequencing project: providing services to taxonomists for standard genome sequencing and annotation.</title>
        <authorList>
            <consortium name="The Broad Institute Genomics Platform"/>
            <consortium name="The Broad Institute Genome Sequencing Center for Infectious Disease"/>
            <person name="Wu L."/>
            <person name="Ma J."/>
        </authorList>
    </citation>
    <scope>NUCLEOTIDE SEQUENCE [LARGE SCALE GENOMIC DNA]</scope>
    <source>
        <strain evidence="6">JCM 16953</strain>
    </source>
</reference>
<dbReference type="PROSITE" id="PS01117">
    <property type="entry name" value="HTH_MARR_1"/>
    <property type="match status" value="1"/>
</dbReference>
<evidence type="ECO:0000256" key="2">
    <source>
        <dbReference type="ARBA" id="ARBA00023125"/>
    </source>
</evidence>
<proteinExistence type="predicted"/>
<dbReference type="InterPro" id="IPR023187">
    <property type="entry name" value="Tscrpt_reg_MarR-type_CS"/>
</dbReference>
<dbReference type="PANTHER" id="PTHR39515:SF2">
    <property type="entry name" value="HTH-TYPE TRANSCRIPTIONAL REGULATOR RV0880"/>
    <property type="match status" value="1"/>
</dbReference>
<dbReference type="InterPro" id="IPR036390">
    <property type="entry name" value="WH_DNA-bd_sf"/>
</dbReference>
<keyword evidence="2" id="KW-0238">DNA-binding</keyword>
<dbReference type="SUPFAM" id="SSF46785">
    <property type="entry name" value="Winged helix' DNA-binding domain"/>
    <property type="match status" value="1"/>
</dbReference>
<evidence type="ECO:0000256" key="1">
    <source>
        <dbReference type="ARBA" id="ARBA00023015"/>
    </source>
</evidence>
<keyword evidence="3" id="KW-0804">Transcription</keyword>
<dbReference type="Proteomes" id="UP001501821">
    <property type="component" value="Unassembled WGS sequence"/>
</dbReference>
<keyword evidence="1" id="KW-0805">Transcription regulation</keyword>
<dbReference type="PANTHER" id="PTHR39515">
    <property type="entry name" value="CONSERVED PROTEIN"/>
    <property type="match status" value="1"/>
</dbReference>
<dbReference type="InterPro" id="IPR036388">
    <property type="entry name" value="WH-like_DNA-bd_sf"/>
</dbReference>
<evidence type="ECO:0000256" key="3">
    <source>
        <dbReference type="ARBA" id="ARBA00023163"/>
    </source>
</evidence>
<accession>A0ABP7IAU8</accession>
<evidence type="ECO:0000313" key="6">
    <source>
        <dbReference type="Proteomes" id="UP001501821"/>
    </source>
</evidence>
<dbReference type="PROSITE" id="PS50995">
    <property type="entry name" value="HTH_MARR_2"/>
    <property type="match status" value="1"/>
</dbReference>
<dbReference type="SMART" id="SM00347">
    <property type="entry name" value="HTH_MARR"/>
    <property type="match status" value="1"/>
</dbReference>
<dbReference type="InterPro" id="IPR052526">
    <property type="entry name" value="HTH-type_Bedaq_tolerance"/>
</dbReference>
<feature type="domain" description="HTH marR-type" evidence="4">
    <location>
        <begin position="14"/>
        <end position="144"/>
    </location>
</feature>
<evidence type="ECO:0000259" key="4">
    <source>
        <dbReference type="PROSITE" id="PS50995"/>
    </source>
</evidence>
<protein>
    <recommendedName>
        <fullName evidence="4">HTH marR-type domain-containing protein</fullName>
    </recommendedName>
</protein>
<dbReference type="InterPro" id="IPR000835">
    <property type="entry name" value="HTH_MarR-typ"/>
</dbReference>
<comment type="caution">
    <text evidence="5">The sequence shown here is derived from an EMBL/GenBank/DDBJ whole genome shotgun (WGS) entry which is preliminary data.</text>
</comment>
<keyword evidence="6" id="KW-1185">Reference proteome</keyword>
<dbReference type="RefSeq" id="WP_344773937.1">
    <property type="nucleotide sequence ID" value="NZ_BAABAH010000004.1"/>
</dbReference>
<gene>
    <name evidence="5" type="ORF">GCM10022242_15090</name>
</gene>
<dbReference type="Gene3D" id="1.10.10.10">
    <property type="entry name" value="Winged helix-like DNA-binding domain superfamily/Winged helix DNA-binding domain"/>
    <property type="match status" value="1"/>
</dbReference>
<name>A0ABP7IAU8_9ACTN</name>
<dbReference type="Pfam" id="PF12802">
    <property type="entry name" value="MarR_2"/>
    <property type="match status" value="1"/>
</dbReference>